<dbReference type="PANTHER" id="PTHR43540">
    <property type="entry name" value="PEROXYUREIDOACRYLATE/UREIDOACRYLATE AMIDOHYDROLASE-RELATED"/>
    <property type="match status" value="1"/>
</dbReference>
<dbReference type="EMBL" id="LLXZ01000010">
    <property type="protein sequence ID" value="KRR14844.1"/>
    <property type="molecule type" value="Genomic_DNA"/>
</dbReference>
<organism evidence="3 4">
    <name type="scientific">Bradyrhizobium jicamae</name>
    <dbReference type="NCBI Taxonomy" id="280332"/>
    <lineage>
        <taxon>Bacteria</taxon>
        <taxon>Pseudomonadati</taxon>
        <taxon>Pseudomonadota</taxon>
        <taxon>Alphaproteobacteria</taxon>
        <taxon>Hyphomicrobiales</taxon>
        <taxon>Nitrobacteraceae</taxon>
        <taxon>Bradyrhizobium</taxon>
    </lineage>
</organism>
<evidence type="ECO:0000313" key="3">
    <source>
        <dbReference type="EMBL" id="KRR14844.1"/>
    </source>
</evidence>
<comment type="caution">
    <text evidence="3">The sequence shown here is derived from an EMBL/GenBank/DDBJ whole genome shotgun (WGS) entry which is preliminary data.</text>
</comment>
<keyword evidence="4" id="KW-1185">Reference proteome</keyword>
<protein>
    <recommendedName>
        <fullName evidence="2">Isochorismatase-like domain-containing protein</fullName>
    </recommendedName>
</protein>
<dbReference type="RefSeq" id="WP_057833704.1">
    <property type="nucleotide sequence ID" value="NZ_LLXZ01000010.1"/>
</dbReference>
<dbReference type="Proteomes" id="UP000050863">
    <property type="component" value="Unassembled WGS sequence"/>
</dbReference>
<dbReference type="InterPro" id="IPR000868">
    <property type="entry name" value="Isochorismatase-like_dom"/>
</dbReference>
<dbReference type="InterPro" id="IPR050272">
    <property type="entry name" value="Isochorismatase-like_hydrls"/>
</dbReference>
<gene>
    <name evidence="3" type="ORF">CQ12_28680</name>
</gene>
<proteinExistence type="predicted"/>
<name>A0A0R3M4G3_9BRAD</name>
<dbReference type="Pfam" id="PF00857">
    <property type="entry name" value="Isochorismatase"/>
    <property type="match status" value="1"/>
</dbReference>
<sequence>MSKNVGLRYGAPGASAVHLCVDMQRMFAERTEWKMPWLERVLPNTVSITSLHPERTIFTRFIPAQHSGQAIGMWRRYYEHWASMTIDELGADMMNVVPALARFAPPARFFDKRVYSPWTGSDLHRQLRGAGIDTLIITGGETDVCVLATMMGAVDWGFRVLLVTDALCSSADETHDAMMNVYENRLGQQVECVSTETILENWRFK</sequence>
<dbReference type="AlphaFoldDB" id="A0A0R3M4G3"/>
<dbReference type="STRING" id="280332.CQ12_28680"/>
<dbReference type="GO" id="GO:0016787">
    <property type="term" value="F:hydrolase activity"/>
    <property type="evidence" value="ECO:0007669"/>
    <property type="project" value="UniProtKB-KW"/>
</dbReference>
<dbReference type="OrthoDB" id="9811489at2"/>
<accession>A0A0R3M4G3</accession>
<evidence type="ECO:0000259" key="2">
    <source>
        <dbReference type="Pfam" id="PF00857"/>
    </source>
</evidence>
<dbReference type="CDD" id="cd00431">
    <property type="entry name" value="cysteine_hydrolases"/>
    <property type="match status" value="1"/>
</dbReference>
<dbReference type="SUPFAM" id="SSF52499">
    <property type="entry name" value="Isochorismatase-like hydrolases"/>
    <property type="match status" value="1"/>
</dbReference>
<evidence type="ECO:0000313" key="4">
    <source>
        <dbReference type="Proteomes" id="UP000050863"/>
    </source>
</evidence>
<dbReference type="InterPro" id="IPR036380">
    <property type="entry name" value="Isochorismatase-like_sf"/>
</dbReference>
<dbReference type="Gene3D" id="3.40.50.850">
    <property type="entry name" value="Isochorismatase-like"/>
    <property type="match status" value="1"/>
</dbReference>
<dbReference type="PANTHER" id="PTHR43540:SF6">
    <property type="entry name" value="ISOCHORISMATASE-LIKE DOMAIN-CONTAINING PROTEIN"/>
    <property type="match status" value="1"/>
</dbReference>
<evidence type="ECO:0000256" key="1">
    <source>
        <dbReference type="ARBA" id="ARBA00022801"/>
    </source>
</evidence>
<feature type="domain" description="Isochorismatase-like" evidence="2">
    <location>
        <begin position="17"/>
        <end position="187"/>
    </location>
</feature>
<keyword evidence="1" id="KW-0378">Hydrolase</keyword>
<reference evidence="3 4" key="1">
    <citation type="submission" date="2014-03" db="EMBL/GenBank/DDBJ databases">
        <title>Bradyrhizobium valentinum sp. nov., isolated from effective nodules of Lupinus mariae-josephae, a lupine endemic of basic-lime soils in Eastern Spain.</title>
        <authorList>
            <person name="Duran D."/>
            <person name="Rey L."/>
            <person name="Navarro A."/>
            <person name="Busquets A."/>
            <person name="Imperial J."/>
            <person name="Ruiz-Argueso T."/>
        </authorList>
    </citation>
    <scope>NUCLEOTIDE SEQUENCE [LARGE SCALE GENOMIC DNA]</scope>
    <source>
        <strain evidence="3 4">PAC68</strain>
    </source>
</reference>